<evidence type="ECO:0008006" key="3">
    <source>
        <dbReference type="Google" id="ProtNLM"/>
    </source>
</evidence>
<evidence type="ECO:0000313" key="1">
    <source>
        <dbReference type="EMBL" id="KAF7732788.1"/>
    </source>
</evidence>
<dbReference type="GO" id="GO:0000964">
    <property type="term" value="P:mitochondrial RNA 5'-end processing"/>
    <property type="evidence" value="ECO:0007669"/>
    <property type="project" value="TreeGrafter"/>
</dbReference>
<dbReference type="PANTHER" id="PTHR31014">
    <property type="entry name" value="MITOCHONDRIAL TRANSLATION SYSTEM COMPONENT PET127-RELATED"/>
    <property type="match status" value="1"/>
</dbReference>
<evidence type="ECO:0000313" key="2">
    <source>
        <dbReference type="Proteomes" id="UP000605846"/>
    </source>
</evidence>
<comment type="caution">
    <text evidence="1">The sequence shown here is derived from an EMBL/GenBank/DDBJ whole genome shotgun (WGS) entry which is preliminary data.</text>
</comment>
<dbReference type="Pfam" id="PF08634">
    <property type="entry name" value="Pet127"/>
    <property type="match status" value="1"/>
</dbReference>
<dbReference type="OrthoDB" id="10249045at2759"/>
<organism evidence="1 2">
    <name type="scientific">Apophysomyces ossiformis</name>
    <dbReference type="NCBI Taxonomy" id="679940"/>
    <lineage>
        <taxon>Eukaryota</taxon>
        <taxon>Fungi</taxon>
        <taxon>Fungi incertae sedis</taxon>
        <taxon>Mucoromycota</taxon>
        <taxon>Mucoromycotina</taxon>
        <taxon>Mucoromycetes</taxon>
        <taxon>Mucorales</taxon>
        <taxon>Mucorineae</taxon>
        <taxon>Mucoraceae</taxon>
        <taxon>Apophysomyces</taxon>
    </lineage>
</organism>
<name>A0A8H7ETV1_9FUNG</name>
<proteinExistence type="predicted"/>
<dbReference type="GO" id="GO:0005740">
    <property type="term" value="C:mitochondrial envelope"/>
    <property type="evidence" value="ECO:0007669"/>
    <property type="project" value="TreeGrafter"/>
</dbReference>
<sequence length="691" mass="79127">MLRKIAYYATEQQRNTLSRSLFSLPRNALSLTDKPWSASRLYATRTSGSLLHPSEEEEMAGAVKTAANTEDAQVSADKQAIDADNQRETFNPKVDLAETMQRENTMEALGTVDSTTESNNNIRDNDPLAMSEDNESPAIVKAQNIPKEKTGRVKPRFQTRDGKKAIRYGVMKKTLAPDVTIKRKSSLAAKIRRTAAQRHSEWKLIPNQYYTRVFHATEGRVPRLAHNLDRVLFNPGVHYMKDPRTNHYNFTYLLEDITQPADFDYSALNPYTSPSQDKELIQLARNNSRRYVGSTSSVSSSLAQFYFTLSKFKPVDISCLSTVFSNEATNFTRGCRAPASIILRWNNGVYAIDSDKSLGVDETDKDSDNTILSNLGRSMEKMLTLEPDLYSQYLKANTLDMTPDDKDQPDAFAYGSIDEFLFRSQLDCQDERLPRRVFDLKTRAVLPIRLDQDNYAIYTGYTLKRLHGLFESFEREYYDMIRAAFLKYSFQVRIGHMDGIMVTYHNTSKVFGFQYISREEMDARLFGTSKMGDESFRYAILLMGKVLDAATRKYPQQSLRLSFEARQDRWTPDTYMDIFVEPSLNNGNKGHLQEDESGIAFFQTKEMDPAASDDMAFFCLTTKSFVNGKLVDGPVELNHADDHWQLKYRLHEAKLDVSEIRQRYKDLRRRQALAFCTAGSNIPFLKQFIDS</sequence>
<dbReference type="AlphaFoldDB" id="A0A8H7ETV1"/>
<dbReference type="InterPro" id="IPR013943">
    <property type="entry name" value="Pet127"/>
</dbReference>
<accession>A0A8H7ETV1</accession>
<protein>
    <recommendedName>
        <fullName evidence="3">Pet127-domain-containing protein</fullName>
    </recommendedName>
</protein>
<dbReference type="Proteomes" id="UP000605846">
    <property type="component" value="Unassembled WGS sequence"/>
</dbReference>
<dbReference type="EMBL" id="JABAYA010000001">
    <property type="protein sequence ID" value="KAF7732788.1"/>
    <property type="molecule type" value="Genomic_DNA"/>
</dbReference>
<keyword evidence="2" id="KW-1185">Reference proteome</keyword>
<gene>
    <name evidence="1" type="ORF">EC973_000062</name>
</gene>
<dbReference type="PANTHER" id="PTHR31014:SF0">
    <property type="entry name" value="MITOCHONDRIAL TRANSLATION SYSTEM COMPONENT PET127-RELATED"/>
    <property type="match status" value="1"/>
</dbReference>
<reference evidence="1" key="1">
    <citation type="submission" date="2020-01" db="EMBL/GenBank/DDBJ databases">
        <title>Genome Sequencing of Three Apophysomyces-Like Fungal Strains Confirms a Novel Fungal Genus in the Mucoromycota with divergent Burkholderia-like Endosymbiotic Bacteria.</title>
        <authorList>
            <person name="Stajich J.E."/>
            <person name="Macias A.M."/>
            <person name="Carter-House D."/>
            <person name="Lovett B."/>
            <person name="Kasson L.R."/>
            <person name="Berry K."/>
            <person name="Grigoriev I."/>
            <person name="Chang Y."/>
            <person name="Spatafora J."/>
            <person name="Kasson M.T."/>
        </authorList>
    </citation>
    <scope>NUCLEOTIDE SEQUENCE</scope>
    <source>
        <strain evidence="1">NRRL A-21654</strain>
    </source>
</reference>